<sequence>MKFTFLITEHCFTSGVVGLLDAFAIANLWQQELTDSREQLFTTELVSIDGKPITSSGCIELKTHRSIKETEKPEYIIVPPVFPSANLGHQLTPDVQNWLTENHRHHVPIAAVCTGSFLLAETGLLDDRTATTNWQFAGKFQQLFPKVKLRPELILTEEDGLICTGAATAYLNFGLSLIRRYGSEDLENVCAKALLIDPNRTSQAPYFLERRAEKHADAAIEKAQRLMHEKYSEIKIIDEIADHVGISSRHFKRRFKQAVGCSPLTYLQNIRIGSAKKKLESTLASIDDITLQIGYANASTFRRLFKTRTNLSPREYRDKFSKIMSVDKR</sequence>
<dbReference type="PANTHER" id="PTHR43130">
    <property type="entry name" value="ARAC-FAMILY TRANSCRIPTIONAL REGULATOR"/>
    <property type="match status" value="1"/>
</dbReference>
<dbReference type="Proteomes" id="UP000199073">
    <property type="component" value="Unassembled WGS sequence"/>
</dbReference>
<dbReference type="GO" id="GO:0003700">
    <property type="term" value="F:DNA-binding transcription factor activity"/>
    <property type="evidence" value="ECO:0007669"/>
    <property type="project" value="InterPro"/>
</dbReference>
<dbReference type="GO" id="GO:0043565">
    <property type="term" value="F:sequence-specific DNA binding"/>
    <property type="evidence" value="ECO:0007669"/>
    <property type="project" value="InterPro"/>
</dbReference>
<evidence type="ECO:0000256" key="3">
    <source>
        <dbReference type="ARBA" id="ARBA00023163"/>
    </source>
</evidence>
<dbReference type="PRINTS" id="PR00032">
    <property type="entry name" value="HTHARAC"/>
</dbReference>
<evidence type="ECO:0000259" key="4">
    <source>
        <dbReference type="PROSITE" id="PS01124"/>
    </source>
</evidence>
<evidence type="ECO:0000313" key="6">
    <source>
        <dbReference type="Proteomes" id="UP000199073"/>
    </source>
</evidence>
<dbReference type="EMBL" id="FNJI01000020">
    <property type="protein sequence ID" value="SDP43647.1"/>
    <property type="molecule type" value="Genomic_DNA"/>
</dbReference>
<dbReference type="InterPro" id="IPR009057">
    <property type="entry name" value="Homeodomain-like_sf"/>
</dbReference>
<keyword evidence="2 5" id="KW-0238">DNA-binding</keyword>
<dbReference type="Gene3D" id="1.10.10.60">
    <property type="entry name" value="Homeodomain-like"/>
    <property type="match status" value="2"/>
</dbReference>
<organism evidence="5 6">
    <name type="scientific">Desulforhopalus singaporensis</name>
    <dbReference type="NCBI Taxonomy" id="91360"/>
    <lineage>
        <taxon>Bacteria</taxon>
        <taxon>Pseudomonadati</taxon>
        <taxon>Thermodesulfobacteriota</taxon>
        <taxon>Desulfobulbia</taxon>
        <taxon>Desulfobulbales</taxon>
        <taxon>Desulfocapsaceae</taxon>
        <taxon>Desulforhopalus</taxon>
    </lineage>
</organism>
<feature type="domain" description="HTH araC/xylS-type" evidence="4">
    <location>
        <begin position="221"/>
        <end position="319"/>
    </location>
</feature>
<dbReference type="RefSeq" id="WP_092223804.1">
    <property type="nucleotide sequence ID" value="NZ_FNJI01000020.1"/>
</dbReference>
<dbReference type="InterPro" id="IPR018062">
    <property type="entry name" value="HTH_AraC-typ_CS"/>
</dbReference>
<proteinExistence type="predicted"/>
<accession>A0A1H0SPI1</accession>
<dbReference type="PANTHER" id="PTHR43130:SF11">
    <property type="entry name" value="TRANSCRIPTIONAL REGULATORY PROTEIN"/>
    <property type="match status" value="1"/>
</dbReference>
<dbReference type="Pfam" id="PF01965">
    <property type="entry name" value="DJ-1_PfpI"/>
    <property type="match status" value="1"/>
</dbReference>
<dbReference type="OrthoDB" id="9798003at2"/>
<name>A0A1H0SPI1_9BACT</name>
<gene>
    <name evidence="5" type="ORF">SAMN05660330_02759</name>
</gene>
<dbReference type="PROSITE" id="PS00041">
    <property type="entry name" value="HTH_ARAC_FAMILY_1"/>
    <property type="match status" value="1"/>
</dbReference>
<evidence type="ECO:0000256" key="2">
    <source>
        <dbReference type="ARBA" id="ARBA00023125"/>
    </source>
</evidence>
<reference evidence="5 6" key="1">
    <citation type="submission" date="2016-10" db="EMBL/GenBank/DDBJ databases">
        <authorList>
            <person name="de Groot N.N."/>
        </authorList>
    </citation>
    <scope>NUCLEOTIDE SEQUENCE [LARGE SCALE GENOMIC DNA]</scope>
    <source>
        <strain evidence="5 6">DSM 12130</strain>
    </source>
</reference>
<dbReference type="PROSITE" id="PS01124">
    <property type="entry name" value="HTH_ARAC_FAMILY_2"/>
    <property type="match status" value="1"/>
</dbReference>
<dbReference type="SUPFAM" id="SSF52317">
    <property type="entry name" value="Class I glutamine amidotransferase-like"/>
    <property type="match status" value="1"/>
</dbReference>
<dbReference type="InterPro" id="IPR002818">
    <property type="entry name" value="DJ-1/PfpI"/>
</dbReference>
<keyword evidence="6" id="KW-1185">Reference proteome</keyword>
<dbReference type="InterPro" id="IPR020449">
    <property type="entry name" value="Tscrpt_reg_AraC-type_HTH"/>
</dbReference>
<protein>
    <submittedName>
        <fullName evidence="5">Transcriptional regulator GlxA family, contains an amidase domain and an AraC-type DNA-binding HTH domain</fullName>
    </submittedName>
</protein>
<dbReference type="Pfam" id="PF12833">
    <property type="entry name" value="HTH_18"/>
    <property type="match status" value="1"/>
</dbReference>
<dbReference type="SUPFAM" id="SSF46689">
    <property type="entry name" value="Homeodomain-like"/>
    <property type="match status" value="2"/>
</dbReference>
<dbReference type="CDD" id="cd03138">
    <property type="entry name" value="GATase1_AraC_2"/>
    <property type="match status" value="1"/>
</dbReference>
<dbReference type="InterPro" id="IPR029062">
    <property type="entry name" value="Class_I_gatase-like"/>
</dbReference>
<dbReference type="InterPro" id="IPR052158">
    <property type="entry name" value="INH-QAR"/>
</dbReference>
<keyword evidence="1" id="KW-0805">Transcription regulation</keyword>
<dbReference type="SMART" id="SM00342">
    <property type="entry name" value="HTH_ARAC"/>
    <property type="match status" value="1"/>
</dbReference>
<dbReference type="STRING" id="91360.SAMN05660330_02759"/>
<evidence type="ECO:0000313" key="5">
    <source>
        <dbReference type="EMBL" id="SDP43647.1"/>
    </source>
</evidence>
<dbReference type="AlphaFoldDB" id="A0A1H0SPI1"/>
<dbReference type="Gene3D" id="3.40.50.880">
    <property type="match status" value="1"/>
</dbReference>
<evidence type="ECO:0000256" key="1">
    <source>
        <dbReference type="ARBA" id="ARBA00023015"/>
    </source>
</evidence>
<keyword evidence="3" id="KW-0804">Transcription</keyword>
<dbReference type="InterPro" id="IPR018060">
    <property type="entry name" value="HTH_AraC"/>
</dbReference>